<accession>A0A432ZYG9</accession>
<dbReference type="OrthoDB" id="6161812at2759"/>
<sequence length="282" mass="31748">MLDVHVDQTHNIDVVARAVITWLESSQSRWLLVFDDAYTSVLKQKYLPSRGCGNIIITTHNAILGFQNTVINIDEMKLSTDDLLSLLPSGDVDSPDIINMFDNHVLLIDVAGVYMRTVQLSAKNYIGEYDPETMFNNETIISAIGTDYPRTIYTALSIDKLQDSSRKLLHYISLLYPGDISIGMLNMLVCKTDKINLLILDLITLSLVRVGRGTISIDRSIQIIVRSGLQNDQVCELCNNLISVLPSGNECHIAHINMIIFSHKNKPPDPEHRRRSSKRKLE</sequence>
<dbReference type="Proteomes" id="UP000268093">
    <property type="component" value="Unassembled WGS sequence"/>
</dbReference>
<dbReference type="EMBL" id="RBNI01030928">
    <property type="protein sequence ID" value="RUO95385.1"/>
    <property type="molecule type" value="Genomic_DNA"/>
</dbReference>
<comment type="caution">
    <text evidence="1">The sequence shown here is derived from an EMBL/GenBank/DDBJ whole genome shotgun (WGS) entry which is preliminary data.</text>
</comment>
<proteinExistence type="predicted"/>
<protein>
    <recommendedName>
        <fullName evidence="3">NB-ARC domain-containing protein</fullName>
    </recommendedName>
</protein>
<evidence type="ECO:0000313" key="2">
    <source>
        <dbReference type="Proteomes" id="UP000268093"/>
    </source>
</evidence>
<dbReference type="InterPro" id="IPR027417">
    <property type="entry name" value="P-loop_NTPase"/>
</dbReference>
<name>A0A432ZYG9_9FUNG</name>
<keyword evidence="2" id="KW-1185">Reference proteome</keyword>
<dbReference type="Gene3D" id="3.40.50.300">
    <property type="entry name" value="P-loop containing nucleotide triphosphate hydrolases"/>
    <property type="match status" value="1"/>
</dbReference>
<dbReference type="AlphaFoldDB" id="A0A432ZYG9"/>
<organism evidence="1 2">
    <name type="scientific">Jimgerdemannia flammicorona</name>
    <dbReference type="NCBI Taxonomy" id="994334"/>
    <lineage>
        <taxon>Eukaryota</taxon>
        <taxon>Fungi</taxon>
        <taxon>Fungi incertae sedis</taxon>
        <taxon>Mucoromycota</taxon>
        <taxon>Mucoromycotina</taxon>
        <taxon>Endogonomycetes</taxon>
        <taxon>Endogonales</taxon>
        <taxon>Endogonaceae</taxon>
        <taxon>Jimgerdemannia</taxon>
    </lineage>
</organism>
<gene>
    <name evidence="1" type="ORF">BC936DRAFT_144181</name>
</gene>
<evidence type="ECO:0008006" key="3">
    <source>
        <dbReference type="Google" id="ProtNLM"/>
    </source>
</evidence>
<reference evidence="1 2" key="1">
    <citation type="journal article" date="2018" name="New Phytol.">
        <title>Phylogenomics of Endogonaceae and evolution of mycorrhizas within Mucoromycota.</title>
        <authorList>
            <person name="Chang Y."/>
            <person name="Desiro A."/>
            <person name="Na H."/>
            <person name="Sandor L."/>
            <person name="Lipzen A."/>
            <person name="Clum A."/>
            <person name="Barry K."/>
            <person name="Grigoriev I.V."/>
            <person name="Martin F.M."/>
            <person name="Stajich J.E."/>
            <person name="Smith M.E."/>
            <person name="Bonito G."/>
            <person name="Spatafora J.W."/>
        </authorList>
    </citation>
    <scope>NUCLEOTIDE SEQUENCE [LARGE SCALE GENOMIC DNA]</scope>
    <source>
        <strain evidence="1 2">GMNB39</strain>
    </source>
</reference>
<evidence type="ECO:0000313" key="1">
    <source>
        <dbReference type="EMBL" id="RUO95385.1"/>
    </source>
</evidence>